<dbReference type="SMART" id="SM00671">
    <property type="entry name" value="SEL1"/>
    <property type="match status" value="2"/>
</dbReference>
<keyword evidence="7" id="KW-0732">Signal</keyword>
<keyword evidence="5" id="KW-0802">TPR repeat</keyword>
<dbReference type="PROSITE" id="PS50005">
    <property type="entry name" value="TPR"/>
    <property type="match status" value="1"/>
</dbReference>
<evidence type="ECO:0000256" key="7">
    <source>
        <dbReference type="SAM" id="SignalP"/>
    </source>
</evidence>
<keyword evidence="6" id="KW-0813">Transport</keyword>
<dbReference type="Proteomes" id="UP001501294">
    <property type="component" value="Unassembled WGS sequence"/>
</dbReference>
<dbReference type="InterPro" id="IPR006260">
    <property type="entry name" value="TonB/TolA_C"/>
</dbReference>
<dbReference type="EMBL" id="BAABFU010000002">
    <property type="protein sequence ID" value="GAA4348126.1"/>
    <property type="molecule type" value="Genomic_DNA"/>
</dbReference>
<feature type="chain" id="PRO_5047358275" description="Protein TonB" evidence="7">
    <location>
        <begin position="21"/>
        <end position="443"/>
    </location>
</feature>
<accession>A0ABP8HZH4</accession>
<comment type="caution">
    <text evidence="9">The sequence shown here is derived from an EMBL/GenBank/DDBJ whole genome shotgun (WGS) entry which is preliminary data.</text>
</comment>
<proteinExistence type="inferred from homology"/>
<dbReference type="InterPro" id="IPR011990">
    <property type="entry name" value="TPR-like_helical_dom_sf"/>
</dbReference>
<dbReference type="SUPFAM" id="SSF74653">
    <property type="entry name" value="TolA/TonB C-terminal domain"/>
    <property type="match status" value="1"/>
</dbReference>
<evidence type="ECO:0000256" key="1">
    <source>
        <dbReference type="ARBA" id="ARBA00004167"/>
    </source>
</evidence>
<dbReference type="InterPro" id="IPR037682">
    <property type="entry name" value="TonB_C"/>
</dbReference>
<evidence type="ECO:0000256" key="5">
    <source>
        <dbReference type="PROSITE-ProRule" id="PRU00339"/>
    </source>
</evidence>
<dbReference type="InterPro" id="IPR006597">
    <property type="entry name" value="Sel1-like"/>
</dbReference>
<evidence type="ECO:0000313" key="10">
    <source>
        <dbReference type="Proteomes" id="UP001501294"/>
    </source>
</evidence>
<comment type="similarity">
    <text evidence="6">Belongs to the TonB family.</text>
</comment>
<protein>
    <recommendedName>
        <fullName evidence="6">Protein TonB</fullName>
    </recommendedName>
</protein>
<comment type="subcellular location">
    <subcellularLocation>
        <location evidence="6">Cell inner membrane</location>
        <topology evidence="6">Single-pass membrane protein</topology>
        <orientation evidence="6">Periplasmic side</orientation>
    </subcellularLocation>
    <subcellularLocation>
        <location evidence="1">Membrane</location>
        <topology evidence="1">Single-pass membrane protein</topology>
    </subcellularLocation>
</comment>
<keyword evidence="6" id="KW-0653">Protein transport</keyword>
<keyword evidence="4" id="KW-0472">Membrane</keyword>
<dbReference type="NCBIfam" id="TIGR01352">
    <property type="entry name" value="tonB_Cterm"/>
    <property type="match status" value="1"/>
</dbReference>
<reference evidence="10" key="1">
    <citation type="journal article" date="2019" name="Int. J. Syst. Evol. Microbiol.">
        <title>The Global Catalogue of Microorganisms (GCM) 10K type strain sequencing project: providing services to taxonomists for standard genome sequencing and annotation.</title>
        <authorList>
            <consortium name="The Broad Institute Genomics Platform"/>
            <consortium name="The Broad Institute Genome Sequencing Center for Infectious Disease"/>
            <person name="Wu L."/>
            <person name="Ma J."/>
        </authorList>
    </citation>
    <scope>NUCLEOTIDE SEQUENCE [LARGE SCALE GENOMIC DNA]</scope>
    <source>
        <strain evidence="10">JCM 17727</strain>
    </source>
</reference>
<keyword evidence="6" id="KW-0735">Signal-anchor</keyword>
<keyword evidence="6" id="KW-0997">Cell inner membrane</keyword>
<feature type="signal peptide" evidence="7">
    <location>
        <begin position="1"/>
        <end position="20"/>
    </location>
</feature>
<keyword evidence="3" id="KW-1133">Transmembrane helix</keyword>
<dbReference type="Pfam" id="PF08238">
    <property type="entry name" value="Sel1"/>
    <property type="match status" value="3"/>
</dbReference>
<name>A0ABP8HZH4_9GAMM</name>
<keyword evidence="2" id="KW-0812">Transmembrane</keyword>
<evidence type="ECO:0000256" key="4">
    <source>
        <dbReference type="ARBA" id="ARBA00023136"/>
    </source>
</evidence>
<dbReference type="SUPFAM" id="SSF81901">
    <property type="entry name" value="HCP-like"/>
    <property type="match status" value="2"/>
</dbReference>
<evidence type="ECO:0000259" key="8">
    <source>
        <dbReference type="PROSITE" id="PS52015"/>
    </source>
</evidence>
<dbReference type="Pfam" id="PF03544">
    <property type="entry name" value="TonB_C"/>
    <property type="match status" value="1"/>
</dbReference>
<evidence type="ECO:0000256" key="6">
    <source>
        <dbReference type="RuleBase" id="RU362123"/>
    </source>
</evidence>
<dbReference type="InterPro" id="IPR003538">
    <property type="entry name" value="TonB"/>
</dbReference>
<sequence>MNLKRILIAFLLLPSLELKATFQDATELYDNQSYQQAFTEFEKLAKIGHKSSQFNLGVMYLEGTGVKQDLVKAYAWVKLSDEDANKEVDFLEEIKGYISDKEQLASAEEHFNFLKAKYGTEAIVEKYKPEINDVNITEVNNIKPLKNTNPDYPITAQLKGIEGLVTLNLHVSPSGYPTDIRVEDAVQERYFKRVALKAVRKWMFTPNESDFPHVFKYRMGFQLGSPKRERLVSLKEKAIDGDAKSQYLYGKYGSFGVPYDENGHRPFNSNSWYFEAASNGVVNAQHAVADNLIEGKGCEADPKKGIAWLTIAASAGYEPSMFYLAKLSFDKGNGEQGTEWLTQAFETDDPILSYKLVSYVFDNDIQGINPKTLLKLLQSVLNSGVKNPVRTYYYLARAYELAGNLDEAIDYQEEAIEELEDLGETKIPVEFTSYLSKLKKKVS</sequence>
<comment type="function">
    <text evidence="6">Interacts with outer membrane receptor proteins that carry out high-affinity binding and energy dependent uptake into the periplasmic space of specific substrates. It could act to transduce energy from the cytoplasmic membrane to specific energy-requiring processes in the outer membrane, resulting in the release into the periplasm of ligands bound by these outer membrane proteins.</text>
</comment>
<dbReference type="PANTHER" id="PTHR11102:SF147">
    <property type="entry name" value="SEL1L ADAPTOR SUBUNIT OF ERAD E3 UBIQUITIN LIGASE"/>
    <property type="match status" value="1"/>
</dbReference>
<dbReference type="InterPro" id="IPR019734">
    <property type="entry name" value="TPR_rpt"/>
</dbReference>
<keyword evidence="10" id="KW-1185">Reference proteome</keyword>
<dbReference type="Gene3D" id="1.25.40.10">
    <property type="entry name" value="Tetratricopeptide repeat domain"/>
    <property type="match status" value="2"/>
</dbReference>
<dbReference type="PROSITE" id="PS52015">
    <property type="entry name" value="TONB_CTD"/>
    <property type="match status" value="1"/>
</dbReference>
<dbReference type="PANTHER" id="PTHR11102">
    <property type="entry name" value="SEL-1-LIKE PROTEIN"/>
    <property type="match status" value="1"/>
</dbReference>
<gene>
    <name evidence="9" type="ORF">GCM10023150_11170</name>
</gene>
<dbReference type="RefSeq" id="WP_223577703.1">
    <property type="nucleotide sequence ID" value="NZ_BAABFU010000002.1"/>
</dbReference>
<keyword evidence="6" id="KW-1003">Cell membrane</keyword>
<evidence type="ECO:0000313" key="9">
    <source>
        <dbReference type="EMBL" id="GAA4348126.1"/>
    </source>
</evidence>
<evidence type="ECO:0000256" key="3">
    <source>
        <dbReference type="ARBA" id="ARBA00022989"/>
    </source>
</evidence>
<dbReference type="InterPro" id="IPR050767">
    <property type="entry name" value="Sel1_AlgK"/>
</dbReference>
<evidence type="ECO:0000256" key="2">
    <source>
        <dbReference type="ARBA" id="ARBA00022692"/>
    </source>
</evidence>
<dbReference type="Gene3D" id="3.30.2420.10">
    <property type="entry name" value="TonB"/>
    <property type="match status" value="1"/>
</dbReference>
<feature type="repeat" description="TPR" evidence="5">
    <location>
        <begin position="389"/>
        <end position="422"/>
    </location>
</feature>
<organism evidence="9 10">
    <name type="scientific">Kangiella taiwanensis</name>
    <dbReference type="NCBI Taxonomy" id="1079179"/>
    <lineage>
        <taxon>Bacteria</taxon>
        <taxon>Pseudomonadati</taxon>
        <taxon>Pseudomonadota</taxon>
        <taxon>Gammaproteobacteria</taxon>
        <taxon>Kangiellales</taxon>
        <taxon>Kangiellaceae</taxon>
        <taxon>Kangiella</taxon>
    </lineage>
</organism>
<dbReference type="PRINTS" id="PR01374">
    <property type="entry name" value="TONBPROTEIN"/>
</dbReference>
<feature type="domain" description="TonB C-terminal" evidence="8">
    <location>
        <begin position="137"/>
        <end position="230"/>
    </location>
</feature>